<dbReference type="SUPFAM" id="SSF46565">
    <property type="entry name" value="Chaperone J-domain"/>
    <property type="match status" value="1"/>
</dbReference>
<evidence type="ECO:0000313" key="1">
    <source>
        <dbReference type="EMBL" id="KHE93069.1"/>
    </source>
</evidence>
<sequence length="166" mass="19526">MHIKNILTKVKKHDFRGYNYLEDANISDYFKADEYFSYYKSQIHVAPRRDISEQILSHNIPFLFSLIDEDICKKIDNVIKDSIFNQTVDIKTNINNSAKAINHQGYKLLKIKDNLTPDYLKSCYRNAARKHHPDLGGKKKDMQIINEENGQFPQFIEDISVWCRRG</sequence>
<name>A0A0B0EKG0_9BACT</name>
<protein>
    <submittedName>
        <fullName evidence="1">DnaJ domain protein</fullName>
    </submittedName>
</protein>
<gene>
    <name evidence="1" type="ORF">SCABRO_01173</name>
</gene>
<dbReference type="AlphaFoldDB" id="A0A0B0EKG0"/>
<evidence type="ECO:0000313" key="2">
    <source>
        <dbReference type="Proteomes" id="UP000030652"/>
    </source>
</evidence>
<reference evidence="1 2" key="1">
    <citation type="submission" date="2014-10" db="EMBL/GenBank/DDBJ databases">
        <title>Draft genome of anammox bacterium scalindua brodae, obtained using differential coverage binning of sequence data from two enrichment reactors.</title>
        <authorList>
            <person name="Speth D.R."/>
            <person name="Russ L."/>
            <person name="Kartal B."/>
            <person name="Op den Camp H.J."/>
            <person name="Dutilh B.E."/>
            <person name="Jetten M.S."/>
        </authorList>
    </citation>
    <scope>NUCLEOTIDE SEQUENCE [LARGE SCALE GENOMIC DNA]</scope>
    <source>
        <strain evidence="1">RU1</strain>
    </source>
</reference>
<accession>A0A0B0EKG0</accession>
<organism evidence="1 2">
    <name type="scientific">Candidatus Scalindua brodae</name>
    <dbReference type="NCBI Taxonomy" id="237368"/>
    <lineage>
        <taxon>Bacteria</taxon>
        <taxon>Pseudomonadati</taxon>
        <taxon>Planctomycetota</taxon>
        <taxon>Candidatus Brocadiia</taxon>
        <taxon>Candidatus Brocadiales</taxon>
        <taxon>Candidatus Scalinduaceae</taxon>
        <taxon>Candidatus Scalindua</taxon>
    </lineage>
</organism>
<dbReference type="eggNOG" id="ENOG502ZWYW">
    <property type="taxonomic scope" value="Bacteria"/>
</dbReference>
<dbReference type="CDD" id="cd06257">
    <property type="entry name" value="DnaJ"/>
    <property type="match status" value="1"/>
</dbReference>
<proteinExistence type="predicted"/>
<dbReference type="InterPro" id="IPR001623">
    <property type="entry name" value="DnaJ_domain"/>
</dbReference>
<dbReference type="EMBL" id="JRYO01000078">
    <property type="protein sequence ID" value="KHE93069.1"/>
    <property type="molecule type" value="Genomic_DNA"/>
</dbReference>
<dbReference type="Gene3D" id="1.10.287.110">
    <property type="entry name" value="DnaJ domain"/>
    <property type="match status" value="1"/>
</dbReference>
<dbReference type="InterPro" id="IPR036869">
    <property type="entry name" value="J_dom_sf"/>
</dbReference>
<comment type="caution">
    <text evidence="1">The sequence shown here is derived from an EMBL/GenBank/DDBJ whole genome shotgun (WGS) entry which is preliminary data.</text>
</comment>
<dbReference type="Proteomes" id="UP000030652">
    <property type="component" value="Unassembled WGS sequence"/>
</dbReference>